<comment type="cofactor">
    <cofactor evidence="1">
        <name>FMN</name>
        <dbReference type="ChEBI" id="CHEBI:58210"/>
    </cofactor>
</comment>
<name>A0ABS0AFL7_9GAMM</name>
<dbReference type="InterPro" id="IPR013785">
    <property type="entry name" value="Aldolase_TIM"/>
</dbReference>
<evidence type="ECO:0000259" key="2">
    <source>
        <dbReference type="Pfam" id="PF01070"/>
    </source>
</evidence>
<dbReference type="Pfam" id="PF01070">
    <property type="entry name" value="FMN_dh"/>
    <property type="match status" value="1"/>
</dbReference>
<organism evidence="3 4">
    <name type="scientific">Alloalcanivorax venustensis ISO4</name>
    <dbReference type="NCBI Taxonomy" id="1177184"/>
    <lineage>
        <taxon>Bacteria</taxon>
        <taxon>Pseudomonadati</taxon>
        <taxon>Pseudomonadota</taxon>
        <taxon>Gammaproteobacteria</taxon>
        <taxon>Oceanospirillales</taxon>
        <taxon>Alcanivoracaceae</taxon>
        <taxon>Alloalcanivorax</taxon>
    </lineage>
</organism>
<feature type="domain" description="FMN-dependent dehydrogenase" evidence="2">
    <location>
        <begin position="2"/>
        <end position="39"/>
    </location>
</feature>
<accession>A0ABS0AFL7</accession>
<dbReference type="Proteomes" id="UP000644441">
    <property type="component" value="Unassembled WGS sequence"/>
</dbReference>
<evidence type="ECO:0000256" key="1">
    <source>
        <dbReference type="ARBA" id="ARBA00001917"/>
    </source>
</evidence>
<keyword evidence="4" id="KW-1185">Reference proteome</keyword>
<dbReference type="InterPro" id="IPR000262">
    <property type="entry name" value="FMN-dep_DH"/>
</dbReference>
<comment type="caution">
    <text evidence="3">The sequence shown here is derived from an EMBL/GenBank/DDBJ whole genome shotgun (WGS) entry which is preliminary data.</text>
</comment>
<dbReference type="Gene3D" id="3.20.20.70">
    <property type="entry name" value="Aldolase class I"/>
    <property type="match status" value="1"/>
</dbReference>
<evidence type="ECO:0000313" key="4">
    <source>
        <dbReference type="Proteomes" id="UP000644441"/>
    </source>
</evidence>
<proteinExistence type="predicted"/>
<reference evidence="3 4" key="1">
    <citation type="submission" date="2012-09" db="EMBL/GenBank/DDBJ databases">
        <title>Genome Sequence of alkane-degrading Bacterium Alcanivorax venustensis ISO4.</title>
        <authorList>
            <person name="Lai Q."/>
            <person name="Shao Z."/>
        </authorList>
    </citation>
    <scope>NUCLEOTIDE SEQUENCE [LARGE SCALE GENOMIC DNA]</scope>
    <source>
        <strain evidence="3 4">ISO4</strain>
    </source>
</reference>
<dbReference type="EMBL" id="ARXR01000009">
    <property type="protein sequence ID" value="MBF5052934.1"/>
    <property type="molecule type" value="Genomic_DNA"/>
</dbReference>
<protein>
    <submittedName>
        <fullName evidence="3">L-lactate dehydrogenase</fullName>
    </submittedName>
</protein>
<gene>
    <name evidence="3" type="ORF">ISO4_01536</name>
</gene>
<evidence type="ECO:0000313" key="3">
    <source>
        <dbReference type="EMBL" id="MBF5052934.1"/>
    </source>
</evidence>
<dbReference type="RefSeq" id="WP_255442377.1">
    <property type="nucleotide sequence ID" value="NZ_ARXR01000009.1"/>
</dbReference>
<sequence>MASERGVAHLLDLVASEMEMAMTLTGARAIGEISRESLARVGE</sequence>